<dbReference type="PANTHER" id="PTHR11712:SF336">
    <property type="entry name" value="3-OXOACYL-[ACYL-CARRIER-PROTEIN] SYNTHASE, MITOCHONDRIAL"/>
    <property type="match status" value="1"/>
</dbReference>
<dbReference type="InterPro" id="IPR000794">
    <property type="entry name" value="Beta-ketoacyl_synthase"/>
</dbReference>
<keyword evidence="4" id="KW-1185">Reference proteome</keyword>
<dbReference type="EMBL" id="CAKMRJ010003334">
    <property type="protein sequence ID" value="CAH1432526.1"/>
    <property type="molecule type" value="Genomic_DNA"/>
</dbReference>
<dbReference type="PANTHER" id="PTHR11712">
    <property type="entry name" value="POLYKETIDE SYNTHASE-RELATED"/>
    <property type="match status" value="1"/>
</dbReference>
<dbReference type="GO" id="GO:0005739">
    <property type="term" value="C:mitochondrion"/>
    <property type="evidence" value="ECO:0007669"/>
    <property type="project" value="TreeGrafter"/>
</dbReference>
<gene>
    <name evidence="3" type="ORF">LVIROSA_LOCUS19170</name>
</gene>
<reference evidence="3 4" key="1">
    <citation type="submission" date="2022-01" db="EMBL/GenBank/DDBJ databases">
        <authorList>
            <person name="Xiong W."/>
            <person name="Schranz E."/>
        </authorList>
    </citation>
    <scope>NUCLEOTIDE SEQUENCE [LARGE SCALE GENOMIC DNA]</scope>
</reference>
<comment type="caution">
    <text evidence="3">The sequence shown here is derived from an EMBL/GenBank/DDBJ whole genome shotgun (WGS) entry which is preliminary data.</text>
</comment>
<dbReference type="GO" id="GO:0006633">
    <property type="term" value="P:fatty acid biosynthetic process"/>
    <property type="evidence" value="ECO:0007669"/>
    <property type="project" value="TreeGrafter"/>
</dbReference>
<proteinExistence type="predicted"/>
<accession>A0AAU9N3V9</accession>
<name>A0AAU9N3V9_9ASTR</name>
<sequence>MRWNCRGSFEKLLAGESGIGLMDWFYASKFPTRFGFTVDGYIDRKNDQRLDDCLHYCIVAGKKVLEDVDIGGDKCSKVCCSIEFQSFFMLGSGCY</sequence>
<evidence type="ECO:0000313" key="4">
    <source>
        <dbReference type="Proteomes" id="UP001157418"/>
    </source>
</evidence>
<organism evidence="3 4">
    <name type="scientific">Lactuca virosa</name>
    <dbReference type="NCBI Taxonomy" id="75947"/>
    <lineage>
        <taxon>Eukaryota</taxon>
        <taxon>Viridiplantae</taxon>
        <taxon>Streptophyta</taxon>
        <taxon>Embryophyta</taxon>
        <taxon>Tracheophyta</taxon>
        <taxon>Spermatophyta</taxon>
        <taxon>Magnoliopsida</taxon>
        <taxon>eudicotyledons</taxon>
        <taxon>Gunneridae</taxon>
        <taxon>Pentapetalae</taxon>
        <taxon>asterids</taxon>
        <taxon>campanulids</taxon>
        <taxon>Asterales</taxon>
        <taxon>Asteraceae</taxon>
        <taxon>Cichorioideae</taxon>
        <taxon>Cichorieae</taxon>
        <taxon>Lactucinae</taxon>
        <taxon>Lactuca</taxon>
    </lineage>
</organism>
<dbReference type="SUPFAM" id="SSF53901">
    <property type="entry name" value="Thiolase-like"/>
    <property type="match status" value="1"/>
</dbReference>
<protein>
    <recommendedName>
        <fullName evidence="1">beta-ketoacyl-[acyl-carrier-protein] synthase I</fullName>
        <ecNumber evidence="1">2.3.1.41</ecNumber>
    </recommendedName>
</protein>
<dbReference type="Proteomes" id="UP001157418">
    <property type="component" value="Unassembled WGS sequence"/>
</dbReference>
<evidence type="ECO:0000256" key="1">
    <source>
        <dbReference type="ARBA" id="ARBA00013191"/>
    </source>
</evidence>
<dbReference type="InterPro" id="IPR016039">
    <property type="entry name" value="Thiolase-like"/>
</dbReference>
<dbReference type="GO" id="GO:0004315">
    <property type="term" value="F:3-oxoacyl-[acyl-carrier-protein] synthase activity"/>
    <property type="evidence" value="ECO:0007669"/>
    <property type="project" value="UniProtKB-EC"/>
</dbReference>
<keyword evidence="2" id="KW-0808">Transferase</keyword>
<evidence type="ECO:0000313" key="3">
    <source>
        <dbReference type="EMBL" id="CAH1432526.1"/>
    </source>
</evidence>
<dbReference type="EC" id="2.3.1.41" evidence="1"/>
<evidence type="ECO:0000256" key="2">
    <source>
        <dbReference type="ARBA" id="ARBA00022679"/>
    </source>
</evidence>
<dbReference type="AlphaFoldDB" id="A0AAU9N3V9"/>